<accession>A0ACD5TJC1</accession>
<reference evidence="1" key="1">
    <citation type="submission" date="2021-05" db="EMBL/GenBank/DDBJ databases">
        <authorList>
            <person name="Scholz U."/>
            <person name="Mascher M."/>
            <person name="Fiebig A."/>
        </authorList>
    </citation>
    <scope>NUCLEOTIDE SEQUENCE [LARGE SCALE GENOMIC DNA]</scope>
</reference>
<organism evidence="1 2">
    <name type="scientific">Avena sativa</name>
    <name type="common">Oat</name>
    <dbReference type="NCBI Taxonomy" id="4498"/>
    <lineage>
        <taxon>Eukaryota</taxon>
        <taxon>Viridiplantae</taxon>
        <taxon>Streptophyta</taxon>
        <taxon>Embryophyta</taxon>
        <taxon>Tracheophyta</taxon>
        <taxon>Spermatophyta</taxon>
        <taxon>Magnoliopsida</taxon>
        <taxon>Liliopsida</taxon>
        <taxon>Poales</taxon>
        <taxon>Poaceae</taxon>
        <taxon>BOP clade</taxon>
        <taxon>Pooideae</taxon>
        <taxon>Poodae</taxon>
        <taxon>Poeae</taxon>
        <taxon>Poeae Chloroplast Group 1 (Aveneae type)</taxon>
        <taxon>Aveninae</taxon>
        <taxon>Avena</taxon>
    </lineage>
</organism>
<name>A0ACD5TJC1_AVESA</name>
<protein>
    <submittedName>
        <fullName evidence="1">Uncharacterized protein</fullName>
    </submittedName>
</protein>
<sequence length="175" mass="18329">MAGRSSSLSMVSAHRLFAPARPLQHAADPALELDEADVIWGTGGAVASSPVDTYGRALSASTPASKASKPRAAAPRDAAGGGPASMPVNIPDWSKILGAEYGGGSAGAGRWPSDDRGDAYLERGDGGWMPPHEQLMCRERAAASFSVREGAGRTLKGRDLRRVRNAIWEKTGFQD</sequence>
<dbReference type="Proteomes" id="UP001732700">
    <property type="component" value="Chromosome 1A"/>
</dbReference>
<dbReference type="EnsemblPlants" id="AVESA.00010b.r2.1AG0065310.1">
    <property type="protein sequence ID" value="AVESA.00010b.r2.1AG0065310.1.CDS.1"/>
    <property type="gene ID" value="AVESA.00010b.r2.1AG0065310"/>
</dbReference>
<keyword evidence="2" id="KW-1185">Reference proteome</keyword>
<reference evidence="1" key="2">
    <citation type="submission" date="2025-09" db="UniProtKB">
        <authorList>
            <consortium name="EnsemblPlants"/>
        </authorList>
    </citation>
    <scope>IDENTIFICATION</scope>
</reference>
<proteinExistence type="predicted"/>
<evidence type="ECO:0000313" key="2">
    <source>
        <dbReference type="Proteomes" id="UP001732700"/>
    </source>
</evidence>
<evidence type="ECO:0000313" key="1">
    <source>
        <dbReference type="EnsemblPlants" id="AVESA.00010b.r2.1AG0065310.1.CDS.1"/>
    </source>
</evidence>